<proteinExistence type="predicted"/>
<evidence type="ECO:0000256" key="1">
    <source>
        <dbReference type="PROSITE-ProRule" id="PRU00047"/>
    </source>
</evidence>
<feature type="domain" description="Reverse transcriptase" evidence="4">
    <location>
        <begin position="761"/>
        <end position="1048"/>
    </location>
</feature>
<feature type="domain" description="CCHC-type" evidence="3">
    <location>
        <begin position="323"/>
        <end position="338"/>
    </location>
</feature>
<dbReference type="EMBL" id="BGPR01007616">
    <property type="protein sequence ID" value="GBN28236.1"/>
    <property type="molecule type" value="Genomic_DNA"/>
</dbReference>
<dbReference type="SUPFAM" id="SSF56219">
    <property type="entry name" value="DNase I-like"/>
    <property type="match status" value="1"/>
</dbReference>
<feature type="region of interest" description="Disordered" evidence="2">
    <location>
        <begin position="100"/>
        <end position="130"/>
    </location>
</feature>
<keyword evidence="1" id="KW-0479">Metal-binding</keyword>
<dbReference type="Gene3D" id="3.30.420.10">
    <property type="entry name" value="Ribonuclease H-like superfamily/Ribonuclease H"/>
    <property type="match status" value="1"/>
</dbReference>
<dbReference type="Pfam" id="PF14529">
    <property type="entry name" value="Exo_endo_phos_2"/>
    <property type="match status" value="1"/>
</dbReference>
<evidence type="ECO:0008006" key="7">
    <source>
        <dbReference type="Google" id="ProtNLM"/>
    </source>
</evidence>
<dbReference type="InterPro" id="IPR036875">
    <property type="entry name" value="Znf_CCHC_sf"/>
</dbReference>
<protein>
    <recommendedName>
        <fullName evidence="7">Retrovirus-related Pol polyprotein from type-1 retrotransposable element R1</fullName>
    </recommendedName>
</protein>
<keyword evidence="1" id="KW-0862">Zinc</keyword>
<dbReference type="Pfam" id="PF00075">
    <property type="entry name" value="RNase_H"/>
    <property type="match status" value="1"/>
</dbReference>
<gene>
    <name evidence="5" type="primary">R1A1-elementORF2_184</name>
    <name evidence="5" type="ORF">AVEN_204989_1</name>
</gene>
<dbReference type="OrthoDB" id="1938551at2759"/>
<dbReference type="Pfam" id="PF00078">
    <property type="entry name" value="RVT_1"/>
    <property type="match status" value="1"/>
</dbReference>
<dbReference type="PROSITE" id="PS50158">
    <property type="entry name" value="ZF_CCHC"/>
    <property type="match status" value="2"/>
</dbReference>
<feature type="compositionally biased region" description="Basic residues" evidence="2">
    <location>
        <begin position="121"/>
        <end position="130"/>
    </location>
</feature>
<evidence type="ECO:0000259" key="4">
    <source>
        <dbReference type="PROSITE" id="PS50878"/>
    </source>
</evidence>
<dbReference type="SUPFAM" id="SSF57756">
    <property type="entry name" value="Retrovirus zinc finger-like domains"/>
    <property type="match status" value="1"/>
</dbReference>
<dbReference type="PROSITE" id="PS50878">
    <property type="entry name" value="RT_POL"/>
    <property type="match status" value="1"/>
</dbReference>
<dbReference type="GO" id="GO:0003676">
    <property type="term" value="F:nucleic acid binding"/>
    <property type="evidence" value="ECO:0007669"/>
    <property type="project" value="InterPro"/>
</dbReference>
<dbReference type="GO" id="GO:0004523">
    <property type="term" value="F:RNA-DNA hybrid ribonuclease activity"/>
    <property type="evidence" value="ECO:0007669"/>
    <property type="project" value="InterPro"/>
</dbReference>
<keyword evidence="1" id="KW-0863">Zinc-finger</keyword>
<dbReference type="GO" id="GO:0008270">
    <property type="term" value="F:zinc ion binding"/>
    <property type="evidence" value="ECO:0007669"/>
    <property type="project" value="UniProtKB-KW"/>
</dbReference>
<dbReference type="InterPro" id="IPR001878">
    <property type="entry name" value="Znf_CCHC"/>
</dbReference>
<sequence>MADQGSNLDLTEGVTDKNLPIDTGQNCSTSASDPFEGESPEIKGLLEKAMELETEIQSAIATSKASSTKQTEIRQPLMEIMKIVVQQQVMIGHLMGRLSTESKERPPSYAQMVATPSIPPSKKRDRSRSRARKLHNIMIYPKTEGATSDQTRKKIQYRIIPSNINVKVNSVKNIGKGGIIINSPTSEDIEKLLAEFQQIEEIRDGFQAFKPKLKDPSIIIFNVTEDLTNEEIIKGLKSQNEELAEAALTVRTSFKGRYRKNWIISMNPEAFNAVIKKPKIVLNSTRLSFKENYKIIQCFKCGKYGHILLKCRDEDTREGGGLCLRCGTKGHKEKECTSNPSASIVSHTILNSKRRLIPSIRHVHSIVLSLLAERTIVAIEVDTVNETFILISVYCLPSANFETDLAALQTVILNNIHKKVLIFGDFNAKSPIWGKRASDTRGQKLTDFIYNNDLYVINKPDSLPTFNGPQGVSWIDLALSLNIHPDRIQNWSITDRLTLSDHNIMEFSVTESTQSKIKKTGKWKLSEINYWKFKELLNIFFKKVFEVEGDLDRLIEQIQQGLMSICYKSRKIRIHHQQNAVWWNPELETMRSFVRALRRRYQKTYDASERASKHIVFKKNLAIYVNKIALAKENSFRDFLKSIVKTNTFDSFYKLVKRNLNIAGNVQQVITETGELTSSLKESMLVILEHYFPRLETNFFIQQKVIYDNPLIFPEVTELEIEKIFTTSSMDKAPGPDGLTLGIIKEVFVSNKDLFINIMNSSLRRGNFPSSWKEAKVVLIPKEGKDLQRVTSYRPICLLSTWGKILDKLITMRLQYELEANGKLSYNRFGFRKDKSTLSALGEFTNYIRQAKEEKMITIAVTFDISNAFNSIHWNDIISCVHEDNISNYLFKIIESFLSGRKIVDHDFNISFFYNRGVPQGSSLGPILWLLIAERLLRAMDPLRDVKLIIFTDDILLLSKESVSYIFSDKLKLPLDTIEKWAQRTVSSEALNILTGCPPLDIIAKLRREKYDLLHRNRDLVSHDIILNREDLDLMKFNFHPPWMAFTNSWTMDKDPDIKEYKIFTDGSKLNEQVGCGAICYDNFDQEQWSFSIRLSNNASVFIAEAFAILESIKKIMHLGQDFYIFTDSRSVLMALASCRDQTTIIEDIRSILKDSTNIKLCWIKAHVGISGSRSTGQGGY</sequence>
<evidence type="ECO:0000313" key="5">
    <source>
        <dbReference type="EMBL" id="GBN28236.1"/>
    </source>
</evidence>
<evidence type="ECO:0000259" key="3">
    <source>
        <dbReference type="PROSITE" id="PS50158"/>
    </source>
</evidence>
<name>A0A4Y2MRJ4_ARAVE</name>
<dbReference type="SUPFAM" id="SSF56672">
    <property type="entry name" value="DNA/RNA polymerases"/>
    <property type="match status" value="1"/>
</dbReference>
<dbReference type="Proteomes" id="UP000499080">
    <property type="component" value="Unassembled WGS sequence"/>
</dbReference>
<evidence type="ECO:0000256" key="2">
    <source>
        <dbReference type="SAM" id="MobiDB-lite"/>
    </source>
</evidence>
<dbReference type="GO" id="GO:0071897">
    <property type="term" value="P:DNA biosynthetic process"/>
    <property type="evidence" value="ECO:0007669"/>
    <property type="project" value="UniProtKB-ARBA"/>
</dbReference>
<keyword evidence="6" id="KW-1185">Reference proteome</keyword>
<organism evidence="5 6">
    <name type="scientific">Araneus ventricosus</name>
    <name type="common">Orbweaver spider</name>
    <name type="synonym">Epeira ventricosa</name>
    <dbReference type="NCBI Taxonomy" id="182803"/>
    <lineage>
        <taxon>Eukaryota</taxon>
        <taxon>Metazoa</taxon>
        <taxon>Ecdysozoa</taxon>
        <taxon>Arthropoda</taxon>
        <taxon>Chelicerata</taxon>
        <taxon>Arachnida</taxon>
        <taxon>Araneae</taxon>
        <taxon>Araneomorphae</taxon>
        <taxon>Entelegynae</taxon>
        <taxon>Araneoidea</taxon>
        <taxon>Araneidae</taxon>
        <taxon>Araneus</taxon>
    </lineage>
</organism>
<dbReference type="Gene3D" id="3.60.10.10">
    <property type="entry name" value="Endonuclease/exonuclease/phosphatase"/>
    <property type="match status" value="1"/>
</dbReference>
<feature type="region of interest" description="Disordered" evidence="2">
    <location>
        <begin position="1"/>
        <end position="39"/>
    </location>
</feature>
<reference evidence="5 6" key="1">
    <citation type="journal article" date="2019" name="Sci. Rep.">
        <title>Orb-weaving spider Araneus ventricosus genome elucidates the spidroin gene catalogue.</title>
        <authorList>
            <person name="Kono N."/>
            <person name="Nakamura H."/>
            <person name="Ohtoshi R."/>
            <person name="Moran D.A.P."/>
            <person name="Shinohara A."/>
            <person name="Yoshida Y."/>
            <person name="Fujiwara M."/>
            <person name="Mori M."/>
            <person name="Tomita M."/>
            <person name="Arakawa K."/>
        </authorList>
    </citation>
    <scope>NUCLEOTIDE SEQUENCE [LARGE SCALE GENOMIC DNA]</scope>
</reference>
<dbReference type="InterPro" id="IPR036397">
    <property type="entry name" value="RNaseH_sf"/>
</dbReference>
<dbReference type="InterPro" id="IPR005135">
    <property type="entry name" value="Endo/exonuclease/phosphatase"/>
</dbReference>
<evidence type="ECO:0000313" key="6">
    <source>
        <dbReference type="Proteomes" id="UP000499080"/>
    </source>
</evidence>
<feature type="domain" description="CCHC-type" evidence="3">
    <location>
        <begin position="298"/>
        <end position="313"/>
    </location>
</feature>
<dbReference type="CDD" id="cd09276">
    <property type="entry name" value="Rnase_HI_RT_non_LTR"/>
    <property type="match status" value="1"/>
</dbReference>
<dbReference type="InterPro" id="IPR043502">
    <property type="entry name" value="DNA/RNA_pol_sf"/>
</dbReference>
<dbReference type="InterPro" id="IPR002156">
    <property type="entry name" value="RNaseH_domain"/>
</dbReference>
<dbReference type="PANTHER" id="PTHR19446">
    <property type="entry name" value="REVERSE TRANSCRIPTASES"/>
    <property type="match status" value="1"/>
</dbReference>
<comment type="caution">
    <text evidence="5">The sequence shown here is derived from an EMBL/GenBank/DDBJ whole genome shotgun (WGS) entry which is preliminary data.</text>
</comment>
<dbReference type="SMART" id="SM00343">
    <property type="entry name" value="ZnF_C2HC"/>
    <property type="match status" value="2"/>
</dbReference>
<dbReference type="InterPro" id="IPR012337">
    <property type="entry name" value="RNaseH-like_sf"/>
</dbReference>
<dbReference type="SUPFAM" id="SSF53098">
    <property type="entry name" value="Ribonuclease H-like"/>
    <property type="match status" value="1"/>
</dbReference>
<dbReference type="InterPro" id="IPR036691">
    <property type="entry name" value="Endo/exonu/phosph_ase_sf"/>
</dbReference>
<accession>A0A4Y2MRJ4</accession>
<dbReference type="GO" id="GO:0042575">
    <property type="term" value="C:DNA polymerase complex"/>
    <property type="evidence" value="ECO:0007669"/>
    <property type="project" value="UniProtKB-ARBA"/>
</dbReference>
<feature type="compositionally biased region" description="Polar residues" evidence="2">
    <location>
        <begin position="23"/>
        <end position="32"/>
    </location>
</feature>
<dbReference type="InterPro" id="IPR000477">
    <property type="entry name" value="RT_dom"/>
</dbReference>
<dbReference type="CDD" id="cd01650">
    <property type="entry name" value="RT_nLTR_like"/>
    <property type="match status" value="1"/>
</dbReference>
<dbReference type="AlphaFoldDB" id="A0A4Y2MRJ4"/>